<dbReference type="PANTHER" id="PTHR23322">
    <property type="entry name" value="FAS-ASSOCIATED PROTEIN"/>
    <property type="match status" value="1"/>
</dbReference>
<dbReference type="PaxDb" id="3827-XP_004509607.1"/>
<dbReference type="eggNOG" id="KOG1364">
    <property type="taxonomic scope" value="Eukaryota"/>
</dbReference>
<dbReference type="Proteomes" id="UP000087171">
    <property type="component" value="Chromosome Ca7"/>
</dbReference>
<dbReference type="CDD" id="cd01767">
    <property type="entry name" value="UBX"/>
    <property type="match status" value="1"/>
</dbReference>
<organism evidence="5 6">
    <name type="scientific">Cicer arietinum</name>
    <name type="common">Chickpea</name>
    <name type="synonym">Garbanzo</name>
    <dbReference type="NCBI Taxonomy" id="3827"/>
    <lineage>
        <taxon>Eukaryota</taxon>
        <taxon>Viridiplantae</taxon>
        <taxon>Streptophyta</taxon>
        <taxon>Embryophyta</taxon>
        <taxon>Tracheophyta</taxon>
        <taxon>Spermatophyta</taxon>
        <taxon>Magnoliopsida</taxon>
        <taxon>eudicotyledons</taxon>
        <taxon>Gunneridae</taxon>
        <taxon>Pentapetalae</taxon>
        <taxon>rosids</taxon>
        <taxon>fabids</taxon>
        <taxon>Fabales</taxon>
        <taxon>Fabaceae</taxon>
        <taxon>Papilionoideae</taxon>
        <taxon>50 kb inversion clade</taxon>
        <taxon>NPAAA clade</taxon>
        <taxon>Hologalegina</taxon>
        <taxon>IRL clade</taxon>
        <taxon>Cicereae</taxon>
        <taxon>Cicer</taxon>
    </lineage>
</organism>
<dbReference type="SMART" id="SM00594">
    <property type="entry name" value="UAS"/>
    <property type="match status" value="1"/>
</dbReference>
<dbReference type="PROSITE" id="PS50033">
    <property type="entry name" value="UBX"/>
    <property type="match status" value="1"/>
</dbReference>
<dbReference type="Gene3D" id="1.10.8.10">
    <property type="entry name" value="DNA helicase RuvA subunit, C-terminal domain"/>
    <property type="match status" value="1"/>
</dbReference>
<dbReference type="Gene3D" id="3.40.30.10">
    <property type="entry name" value="Glutaredoxin"/>
    <property type="match status" value="1"/>
</dbReference>
<dbReference type="SUPFAM" id="SSF54236">
    <property type="entry name" value="Ubiquitin-like"/>
    <property type="match status" value="1"/>
</dbReference>
<dbReference type="Gene3D" id="3.10.20.90">
    <property type="entry name" value="Phosphatidylinositol 3-kinase Catalytic Subunit, Chain A, domain 1"/>
    <property type="match status" value="1"/>
</dbReference>
<dbReference type="InterPro" id="IPR009060">
    <property type="entry name" value="UBA-like_sf"/>
</dbReference>
<dbReference type="Pfam" id="PF00789">
    <property type="entry name" value="UBX"/>
    <property type="match status" value="1"/>
</dbReference>
<dbReference type="InterPro" id="IPR001012">
    <property type="entry name" value="UBX_dom"/>
</dbReference>
<evidence type="ECO:0000259" key="4">
    <source>
        <dbReference type="PROSITE" id="PS50033"/>
    </source>
</evidence>
<keyword evidence="5" id="KW-1185">Reference proteome</keyword>
<reference evidence="5" key="1">
    <citation type="journal article" date="2013" name="Nat. Biotechnol.">
        <title>Draft genome sequence of chickpea (Cicer arietinum) provides a resource for trait improvement.</title>
        <authorList>
            <person name="Varshney R.K."/>
            <person name="Song C."/>
            <person name="Saxena R.K."/>
            <person name="Azam S."/>
            <person name="Yu S."/>
            <person name="Sharpe A.G."/>
            <person name="Cannon S."/>
            <person name="Baek J."/>
            <person name="Rosen B.D."/>
            <person name="Tar'an B."/>
            <person name="Millan T."/>
            <person name="Zhang X."/>
            <person name="Ramsay L.D."/>
            <person name="Iwata A."/>
            <person name="Wang Y."/>
            <person name="Nelson W."/>
            <person name="Farmer A.D."/>
            <person name="Gaur P.M."/>
            <person name="Soderlund C."/>
            <person name="Penmetsa R.V."/>
            <person name="Xu C."/>
            <person name="Bharti A.K."/>
            <person name="He W."/>
            <person name="Winter P."/>
            <person name="Zhao S."/>
            <person name="Hane J.K."/>
            <person name="Carrasquilla-Garcia N."/>
            <person name="Condie J.A."/>
            <person name="Upadhyaya H.D."/>
            <person name="Luo M.C."/>
            <person name="Thudi M."/>
            <person name="Gowda C.L."/>
            <person name="Singh N.P."/>
            <person name="Lichtenzveig J."/>
            <person name="Gali K.K."/>
            <person name="Rubio J."/>
            <person name="Nadarajan N."/>
            <person name="Dolezel J."/>
            <person name="Bansal K.C."/>
            <person name="Xu X."/>
            <person name="Edwards D."/>
            <person name="Zhang G."/>
            <person name="Kahl G."/>
            <person name="Gil J."/>
            <person name="Singh K.B."/>
            <person name="Datta S.K."/>
            <person name="Jackson S.A."/>
            <person name="Wang J."/>
            <person name="Cook D.R."/>
        </authorList>
    </citation>
    <scope>NUCLEOTIDE SEQUENCE [LARGE SCALE GENOMIC DNA]</scope>
    <source>
        <strain evidence="5">cv. CDC Frontier</strain>
    </source>
</reference>
<feature type="region of interest" description="Disordered" evidence="3">
    <location>
        <begin position="78"/>
        <end position="100"/>
    </location>
</feature>
<dbReference type="GO" id="GO:0043161">
    <property type="term" value="P:proteasome-mediated ubiquitin-dependent protein catabolic process"/>
    <property type="evidence" value="ECO:0007669"/>
    <property type="project" value="TreeGrafter"/>
</dbReference>
<evidence type="ECO:0000313" key="5">
    <source>
        <dbReference type="Proteomes" id="UP000087171"/>
    </source>
</evidence>
<dbReference type="Pfam" id="PF14555">
    <property type="entry name" value="UBA_4"/>
    <property type="match status" value="1"/>
</dbReference>
<dbReference type="InterPro" id="IPR017346">
    <property type="entry name" value="UBX_7/2"/>
</dbReference>
<feature type="region of interest" description="Disordered" evidence="3">
    <location>
        <begin position="292"/>
        <end position="324"/>
    </location>
</feature>
<dbReference type="GeneID" id="101490657"/>
<dbReference type="PIRSF" id="PIRSF037991">
    <property type="entry name" value="UCP037991_UBX7/2"/>
    <property type="match status" value="1"/>
</dbReference>
<dbReference type="CDD" id="cd02958">
    <property type="entry name" value="UAS"/>
    <property type="match status" value="1"/>
</dbReference>
<keyword evidence="1" id="KW-0833">Ubl conjugation pathway</keyword>
<dbReference type="KEGG" id="cam:101490657"/>
<dbReference type="InterPro" id="IPR029071">
    <property type="entry name" value="Ubiquitin-like_domsf"/>
</dbReference>
<name>A0A1S2YTE1_CICAR</name>
<dbReference type="STRING" id="3827.A0A1S2YTE1"/>
<evidence type="ECO:0000256" key="2">
    <source>
        <dbReference type="PIRNR" id="PIRNR037991"/>
    </source>
</evidence>
<dbReference type="Pfam" id="PF13899">
    <property type="entry name" value="Thioredoxin_7"/>
    <property type="match status" value="1"/>
</dbReference>
<evidence type="ECO:0000256" key="1">
    <source>
        <dbReference type="ARBA" id="ARBA00022786"/>
    </source>
</evidence>
<sequence>MEGMLSSNDQQSLVSSFLEVAQGQTADTARQFLQATSWKLEEALQLFLIGSETGAVPAPASFTPPLENVDAWTDQSLLSEPRKDTGNQSGGVNDGDEVRPPIPVIRETLYDDAMLYGGPRLGHLSQEPSSLIAFRNFEQETRRPGVWESEQGAASTAESSRDNLASLYRPPFHLMFTGSFDKAKSAASVQDKWLLVNIQSTKEFSSHMLNRDTWANDAVSQTISTNFIFWQVYDDTTEGRKVCTYYRLNSIPVVLIIDPITGQKMRSWSGMVQPESLLEGLLTFLDVGPKDHHSTLSHKRPRGSSSPPKTKAIVDSDASKEEDEEVQRALAASLENMKELSAIAGGDNKDANVAGKLQETALSKRPVYPTLPEEPKAERNLLCRVGLRLPDGRRVQRNFLRSDPIQLLWSFIAVQLGEDETKAFKLTHAIPGASKNLDYESNSTFDESGLANSMISVTWE</sequence>
<dbReference type="RefSeq" id="XP_004509607.1">
    <property type="nucleotide sequence ID" value="XM_004509550.3"/>
</dbReference>
<dbReference type="AlphaFoldDB" id="A0A1S2YTE1"/>
<dbReference type="OrthoDB" id="270602at2759"/>
<reference evidence="6" key="2">
    <citation type="submission" date="2025-08" db="UniProtKB">
        <authorList>
            <consortium name="RefSeq"/>
        </authorList>
    </citation>
    <scope>IDENTIFICATION</scope>
    <source>
        <tissue evidence="6">Etiolated seedlings</tissue>
    </source>
</reference>
<dbReference type="GO" id="GO:0043130">
    <property type="term" value="F:ubiquitin binding"/>
    <property type="evidence" value="ECO:0007669"/>
    <property type="project" value="TreeGrafter"/>
</dbReference>
<dbReference type="InterPro" id="IPR050730">
    <property type="entry name" value="UBX_domain-protein"/>
</dbReference>
<dbReference type="InterPro" id="IPR006577">
    <property type="entry name" value="UAS"/>
</dbReference>
<dbReference type="SUPFAM" id="SSF46934">
    <property type="entry name" value="UBA-like"/>
    <property type="match status" value="1"/>
</dbReference>
<evidence type="ECO:0000313" key="6">
    <source>
        <dbReference type="RefSeq" id="XP_004509607.1"/>
    </source>
</evidence>
<gene>
    <name evidence="6" type="primary">LOC101490657</name>
</gene>
<evidence type="ECO:0000256" key="3">
    <source>
        <dbReference type="SAM" id="MobiDB-lite"/>
    </source>
</evidence>
<accession>A0A1S2YTE1</accession>
<protein>
    <recommendedName>
        <fullName evidence="2 4">UBX domain-containing protein</fullName>
    </recommendedName>
</protein>
<dbReference type="InterPro" id="IPR036249">
    <property type="entry name" value="Thioredoxin-like_sf"/>
</dbReference>
<dbReference type="GO" id="GO:0005634">
    <property type="term" value="C:nucleus"/>
    <property type="evidence" value="ECO:0007669"/>
    <property type="project" value="TreeGrafter"/>
</dbReference>
<proteinExistence type="predicted"/>
<dbReference type="PANTHER" id="PTHR23322:SF6">
    <property type="entry name" value="UBX DOMAIN-CONTAINING PROTEIN 7"/>
    <property type="match status" value="1"/>
</dbReference>
<dbReference type="SUPFAM" id="SSF52833">
    <property type="entry name" value="Thioredoxin-like"/>
    <property type="match status" value="1"/>
</dbReference>
<feature type="domain" description="UBX" evidence="4">
    <location>
        <begin position="378"/>
        <end position="458"/>
    </location>
</feature>